<dbReference type="Pfam" id="PF13645">
    <property type="entry name" value="YkuD_2"/>
    <property type="match status" value="1"/>
</dbReference>
<evidence type="ECO:0008006" key="3">
    <source>
        <dbReference type="Google" id="ProtNLM"/>
    </source>
</evidence>
<dbReference type="EMBL" id="QSFT01000004">
    <property type="protein sequence ID" value="RHA77986.1"/>
    <property type="molecule type" value="Genomic_DNA"/>
</dbReference>
<dbReference type="GeneID" id="78404917"/>
<protein>
    <recommendedName>
        <fullName evidence="3">Murein L,D-transpeptidase catalytic domain family protein</fullName>
    </recommendedName>
</protein>
<dbReference type="RefSeq" id="WP_008140620.1">
    <property type="nucleotide sequence ID" value="NZ_CABJGD010000004.1"/>
</dbReference>
<proteinExistence type="predicted"/>
<dbReference type="PANTHER" id="PTHR38477">
    <property type="entry name" value="HYPOTHETICAL EXPORTED PROTEIN"/>
    <property type="match status" value="1"/>
</dbReference>
<comment type="caution">
    <text evidence="1">The sequence shown here is derived from an EMBL/GenBank/DDBJ whole genome shotgun (WGS) entry which is preliminary data.</text>
</comment>
<name>A0A413T3G5_9BACT</name>
<evidence type="ECO:0000313" key="2">
    <source>
        <dbReference type="Proteomes" id="UP000283855"/>
    </source>
</evidence>
<reference evidence="1 2" key="1">
    <citation type="submission" date="2018-08" db="EMBL/GenBank/DDBJ databases">
        <title>A genome reference for cultivated species of the human gut microbiota.</title>
        <authorList>
            <person name="Zou Y."/>
            <person name="Xue W."/>
            <person name="Luo G."/>
        </authorList>
    </citation>
    <scope>NUCLEOTIDE SEQUENCE [LARGE SCALE GENOMIC DNA]</scope>
    <source>
        <strain evidence="1 2">AM42-38</strain>
    </source>
</reference>
<organism evidence="1 2">
    <name type="scientific">Phocaeicola coprophilus</name>
    <dbReference type="NCBI Taxonomy" id="387090"/>
    <lineage>
        <taxon>Bacteria</taxon>
        <taxon>Pseudomonadati</taxon>
        <taxon>Bacteroidota</taxon>
        <taxon>Bacteroidia</taxon>
        <taxon>Bacteroidales</taxon>
        <taxon>Bacteroidaceae</taxon>
        <taxon>Phocaeicola</taxon>
    </lineage>
</organism>
<dbReference type="AlphaFoldDB" id="A0A413T3G5"/>
<gene>
    <name evidence="1" type="ORF">DW921_03000</name>
</gene>
<dbReference type="Proteomes" id="UP000283855">
    <property type="component" value="Unassembled WGS sequence"/>
</dbReference>
<evidence type="ECO:0000313" key="1">
    <source>
        <dbReference type="EMBL" id="RHA77986.1"/>
    </source>
</evidence>
<sequence length="235" mass="25858">MRRIILSAFFFFLPGMLFRADDPLRDAERNDLKTVVEADASVSLYQAMGLEGIVSQEAFRQAVAGYKKIKDRKRDVLTLIDFSKPSTEKRLFVFDMKKQKLLFASVVSHGKNSGENYATSFSNEYGSYKSSLGFYLTGTTYQGKNGYSLILDGLEKGVNDKARERAIVMHGAAYADPAVASRGGRLGRSFGCPAVPQKLSRPIIDAIKGGSVMFIYAGTPDYLAQSSILNDNGLM</sequence>
<dbReference type="PANTHER" id="PTHR38477:SF1">
    <property type="entry name" value="MUREIN L,D-TRANSPEPTIDASE CATALYTIC DOMAIN FAMILY PROTEIN"/>
    <property type="match status" value="1"/>
</dbReference>
<dbReference type="InterPro" id="IPR032676">
    <property type="entry name" value="YkuD_2"/>
</dbReference>
<accession>A0A413T3G5</accession>